<accession>A0A4Y2HMS0</accession>
<evidence type="ECO:0000313" key="2">
    <source>
        <dbReference type="EMBL" id="GBM66538.1"/>
    </source>
</evidence>
<evidence type="ECO:0000256" key="1">
    <source>
        <dbReference type="SAM" id="MobiDB-lite"/>
    </source>
</evidence>
<organism evidence="2 3">
    <name type="scientific">Araneus ventricosus</name>
    <name type="common">Orbweaver spider</name>
    <name type="synonym">Epeira ventricosa</name>
    <dbReference type="NCBI Taxonomy" id="182803"/>
    <lineage>
        <taxon>Eukaryota</taxon>
        <taxon>Metazoa</taxon>
        <taxon>Ecdysozoa</taxon>
        <taxon>Arthropoda</taxon>
        <taxon>Chelicerata</taxon>
        <taxon>Arachnida</taxon>
        <taxon>Araneae</taxon>
        <taxon>Araneomorphae</taxon>
        <taxon>Entelegynae</taxon>
        <taxon>Araneoidea</taxon>
        <taxon>Araneidae</taxon>
        <taxon>Araneus</taxon>
    </lineage>
</organism>
<sequence>MIFLSAAQLAARDPVIFKTDPKIQHSNNDAMIGIRSSGDRRSKINSFFSTPPLLKSSFSQEQVILTSRFKATRGLFWDGPRNFGQCGYFCTTPTGGHLATMYDLECSRPHTRRIFSGIEFRALSPPTLKRNLTTRPPRPPKSVLKS</sequence>
<gene>
    <name evidence="2" type="ORF">AVEN_179162_1</name>
</gene>
<proteinExistence type="predicted"/>
<feature type="region of interest" description="Disordered" evidence="1">
    <location>
        <begin position="126"/>
        <end position="146"/>
    </location>
</feature>
<dbReference type="EMBL" id="BGPR01002032">
    <property type="protein sequence ID" value="GBM66538.1"/>
    <property type="molecule type" value="Genomic_DNA"/>
</dbReference>
<dbReference type="Proteomes" id="UP000499080">
    <property type="component" value="Unassembled WGS sequence"/>
</dbReference>
<reference evidence="2 3" key="1">
    <citation type="journal article" date="2019" name="Sci. Rep.">
        <title>Orb-weaving spider Araneus ventricosus genome elucidates the spidroin gene catalogue.</title>
        <authorList>
            <person name="Kono N."/>
            <person name="Nakamura H."/>
            <person name="Ohtoshi R."/>
            <person name="Moran D.A.P."/>
            <person name="Shinohara A."/>
            <person name="Yoshida Y."/>
            <person name="Fujiwara M."/>
            <person name="Mori M."/>
            <person name="Tomita M."/>
            <person name="Arakawa K."/>
        </authorList>
    </citation>
    <scope>NUCLEOTIDE SEQUENCE [LARGE SCALE GENOMIC DNA]</scope>
</reference>
<name>A0A4Y2HMS0_ARAVE</name>
<keyword evidence="3" id="KW-1185">Reference proteome</keyword>
<comment type="caution">
    <text evidence="2">The sequence shown here is derived from an EMBL/GenBank/DDBJ whole genome shotgun (WGS) entry which is preliminary data.</text>
</comment>
<dbReference type="AlphaFoldDB" id="A0A4Y2HMS0"/>
<protein>
    <submittedName>
        <fullName evidence="2">Uncharacterized protein</fullName>
    </submittedName>
</protein>
<evidence type="ECO:0000313" key="3">
    <source>
        <dbReference type="Proteomes" id="UP000499080"/>
    </source>
</evidence>